<reference evidence="2" key="1">
    <citation type="submission" date="2019-08" db="EMBL/GenBank/DDBJ databases">
        <authorList>
            <person name="Kucharzyk K."/>
            <person name="Murdoch R.W."/>
            <person name="Higgins S."/>
            <person name="Loffler F."/>
        </authorList>
    </citation>
    <scope>NUCLEOTIDE SEQUENCE</scope>
</reference>
<dbReference type="Gene3D" id="3.40.50.1820">
    <property type="entry name" value="alpha/beta hydrolase"/>
    <property type="match status" value="1"/>
</dbReference>
<feature type="domain" description="Peptidase S33 tripeptidyl aminopeptidase-like C-terminal" evidence="1">
    <location>
        <begin position="42"/>
        <end position="95"/>
    </location>
</feature>
<proteinExistence type="predicted"/>
<dbReference type="EMBL" id="VSSQ01002525">
    <property type="protein sequence ID" value="MPM15947.1"/>
    <property type="molecule type" value="Genomic_DNA"/>
</dbReference>
<gene>
    <name evidence="2" type="primary">rutD_7</name>
    <name evidence="2" type="ORF">SDC9_62321</name>
</gene>
<comment type="caution">
    <text evidence="2">The sequence shown here is derived from an EMBL/GenBank/DDBJ whole genome shotgun (WGS) entry which is preliminary data.</text>
</comment>
<dbReference type="PANTHER" id="PTHR43194">
    <property type="entry name" value="HYDROLASE ALPHA/BETA FOLD FAMILY"/>
    <property type="match status" value="1"/>
</dbReference>
<evidence type="ECO:0000259" key="1">
    <source>
        <dbReference type="Pfam" id="PF08386"/>
    </source>
</evidence>
<dbReference type="Pfam" id="PF08386">
    <property type="entry name" value="Abhydrolase_4"/>
    <property type="match status" value="1"/>
</dbReference>
<dbReference type="SUPFAM" id="SSF53474">
    <property type="entry name" value="alpha/beta-Hydrolases"/>
    <property type="match status" value="1"/>
</dbReference>
<sequence length="119" mass="13450">MYSPQFYVKNYAWASAREALFQKIFTPEIYDAFGRLIRSAEQYDVRNKLAEITAQTLVISSEHDYVTPLYQQKELTAGIPNAAHAMILDAGHAVMYEKPAEFISLVLGFATLDTDVKIV</sequence>
<dbReference type="EC" id="3.5.1.-" evidence="2"/>
<dbReference type="PANTHER" id="PTHR43194:SF5">
    <property type="entry name" value="PIMELOYL-[ACYL-CARRIER PROTEIN] METHYL ESTER ESTERASE"/>
    <property type="match status" value="1"/>
</dbReference>
<accession>A0A644XJ08</accession>
<evidence type="ECO:0000313" key="2">
    <source>
        <dbReference type="EMBL" id="MPM15947.1"/>
    </source>
</evidence>
<dbReference type="InterPro" id="IPR050228">
    <property type="entry name" value="Carboxylesterase_BioH"/>
</dbReference>
<dbReference type="AlphaFoldDB" id="A0A644XJ08"/>
<dbReference type="GO" id="GO:0016787">
    <property type="term" value="F:hydrolase activity"/>
    <property type="evidence" value="ECO:0007669"/>
    <property type="project" value="UniProtKB-KW"/>
</dbReference>
<name>A0A644XJ08_9ZZZZ</name>
<organism evidence="2">
    <name type="scientific">bioreactor metagenome</name>
    <dbReference type="NCBI Taxonomy" id="1076179"/>
    <lineage>
        <taxon>unclassified sequences</taxon>
        <taxon>metagenomes</taxon>
        <taxon>ecological metagenomes</taxon>
    </lineage>
</organism>
<protein>
    <submittedName>
        <fullName evidence="2">Putative aminoacrylate hydrolase RutD</fullName>
        <ecNumber evidence="2">3.5.1.-</ecNumber>
    </submittedName>
</protein>
<keyword evidence="2" id="KW-0378">Hydrolase</keyword>
<dbReference type="InterPro" id="IPR013595">
    <property type="entry name" value="Pept_S33_TAP-like_C"/>
</dbReference>
<dbReference type="InterPro" id="IPR029058">
    <property type="entry name" value="AB_hydrolase_fold"/>
</dbReference>